<dbReference type="OrthoDB" id="185373at2759"/>
<sequence>MGRSVVHCKRPLALLYQLHHPRLKLSNPYHPPSYSYSYSYSYSSSRSGGGRNFHLRKTRKWPLSPYKAKWQETFNHQQAIETLKQSTKTSPNLLSTLIDSFSVYNCDPTPNAYHFIIKTLAQTSKLDQIPPILHRIENTEKFETPEFVLVDLIKIYGRANLIRPAIDLFFRIPKFRCVPSVDSLNCLLLILCRNREGIRVVPQILLKSQLMNIRVEESCFCVLIEGLCRIRKVNYAIKLLNFMISDGYSLDGRLCSLIIATLCEDGNDLSWSSVEVMGFWDDTRRLGFSPGRVDWCNVIRFFVKKGKGMDALDVLEQMKTGGIKPNVVAYTLVLDGVIAEGKFEKADRLFDEMLVLGLVPNIRTYNVYINGLRKQNKVEEGVVMLACMEELGCNPNVVTYNVLLKGLCQAGKLSRAREIVKEMRAKGVQLDSHTYGILIGGLVKVGEIDEVCRMVKEILDKGFPLPSSTFDDVICGLCQRGLFGKALELLKESVGKNFAPGIRSWEVLLIGSELNCGFEDNSLVDAETPFQTDILGRPELIVCVFLDGCNFLNSKLSDTFSTMDIEELRAYVGTDQRKRLAEIVLDLVDELVTKVAMYVRAPSIKKRIVHAREEAHLLLADLARMELMIRRRNLMFKDHYEEGQKRSALLSFQYPWLHPSYSPQNLHALEADHDDGHLFAQNPIDISSFCPSQLEDFVKGISFHLPDKELFCIEEQDVFDRAYSEDEIWNREKKRNDGYYNIPVRRFDQIYGGLGNCGLLGSCHGVSYFNGEESPGKRTKFRMLSLEPHNKSAGKGIDFSEEEEEKEDRFIFTHHNPKSSPSLNVLFRLIKGHKFTKEELHKQALHNLTVEVTSLRFRTFLIAMFCKEFVGALIGEVKRVTKETNVAVRINLDGSGIADSSTRIPFLDHMSYEMVKTFKNWPYRDEVYGFLSWHDYVHYGERPRLSGVIVADGGGKGATAVAVLKVAQKKGFTHAAFALGYKAGINKSTVDGNLVPPGFCMCSGFASCLRVTGFVVIKELSKPFSGNIGLDSEVAVAKATTEETYDIVKRG</sequence>
<dbReference type="Proteomes" id="UP000626092">
    <property type="component" value="Unassembled WGS sequence"/>
</dbReference>
<feature type="repeat" description="PPR" evidence="3">
    <location>
        <begin position="431"/>
        <end position="465"/>
    </location>
</feature>
<evidence type="ECO:0000256" key="1">
    <source>
        <dbReference type="ARBA" id="ARBA00007626"/>
    </source>
</evidence>
<dbReference type="PANTHER" id="PTHR47939">
    <property type="entry name" value="MEMBRANE-ASSOCIATED SALT-INDUCIBLE PROTEIN-LIKE"/>
    <property type="match status" value="1"/>
</dbReference>
<dbReference type="InterPro" id="IPR050667">
    <property type="entry name" value="PPR-containing_protein"/>
</dbReference>
<feature type="repeat" description="PPR" evidence="3">
    <location>
        <begin position="466"/>
        <end position="500"/>
    </location>
</feature>
<dbReference type="PANTHER" id="PTHR47939:SF13">
    <property type="entry name" value="OS03G0201400 PROTEIN"/>
    <property type="match status" value="1"/>
</dbReference>
<dbReference type="Gene3D" id="3.30.230.40">
    <property type="entry name" value="Imidazole glycerol phosphate dehydratase, domain 1"/>
    <property type="match status" value="1"/>
</dbReference>
<name>A0A834GZN2_RHOSS</name>
<proteinExistence type="inferred from homology"/>
<dbReference type="Pfam" id="PF13041">
    <property type="entry name" value="PPR_2"/>
    <property type="match status" value="2"/>
</dbReference>
<evidence type="ECO:0000256" key="3">
    <source>
        <dbReference type="PROSITE-ProRule" id="PRU00708"/>
    </source>
</evidence>
<dbReference type="EMBL" id="WJXA01000004">
    <property type="protein sequence ID" value="KAF7144802.1"/>
    <property type="molecule type" value="Genomic_DNA"/>
</dbReference>
<keyword evidence="5" id="KW-1185">Reference proteome</keyword>
<feature type="repeat" description="PPR" evidence="3">
    <location>
        <begin position="396"/>
        <end position="430"/>
    </location>
</feature>
<evidence type="ECO:0000313" key="5">
    <source>
        <dbReference type="Proteomes" id="UP000626092"/>
    </source>
</evidence>
<dbReference type="Pfam" id="PF01535">
    <property type="entry name" value="PPR"/>
    <property type="match status" value="3"/>
</dbReference>
<dbReference type="NCBIfam" id="TIGR00756">
    <property type="entry name" value="PPR"/>
    <property type="match status" value="6"/>
</dbReference>
<comment type="caution">
    <text evidence="4">The sequence shown here is derived from an EMBL/GenBank/DDBJ whole genome shotgun (WGS) entry which is preliminary data.</text>
</comment>
<protein>
    <submittedName>
        <fullName evidence="4">Uncharacterized protein</fullName>
    </submittedName>
</protein>
<feature type="repeat" description="PPR" evidence="3">
    <location>
        <begin position="326"/>
        <end position="360"/>
    </location>
</feature>
<dbReference type="InterPro" id="IPR020568">
    <property type="entry name" value="Ribosomal_Su5_D2-typ_SF"/>
</dbReference>
<evidence type="ECO:0000256" key="2">
    <source>
        <dbReference type="ARBA" id="ARBA00022737"/>
    </source>
</evidence>
<feature type="repeat" description="PPR" evidence="3">
    <location>
        <begin position="291"/>
        <end position="325"/>
    </location>
</feature>
<dbReference type="InterPro" id="IPR002885">
    <property type="entry name" value="PPR_rpt"/>
</dbReference>
<comment type="similarity">
    <text evidence="1">Belongs to the PPR family. P subfamily.</text>
</comment>
<organism evidence="4 5">
    <name type="scientific">Rhododendron simsii</name>
    <name type="common">Sims's rhododendron</name>
    <dbReference type="NCBI Taxonomy" id="118357"/>
    <lineage>
        <taxon>Eukaryota</taxon>
        <taxon>Viridiplantae</taxon>
        <taxon>Streptophyta</taxon>
        <taxon>Embryophyta</taxon>
        <taxon>Tracheophyta</taxon>
        <taxon>Spermatophyta</taxon>
        <taxon>Magnoliopsida</taxon>
        <taxon>eudicotyledons</taxon>
        <taxon>Gunneridae</taxon>
        <taxon>Pentapetalae</taxon>
        <taxon>asterids</taxon>
        <taxon>Ericales</taxon>
        <taxon>Ericaceae</taxon>
        <taxon>Ericoideae</taxon>
        <taxon>Rhodoreae</taxon>
        <taxon>Rhododendron</taxon>
    </lineage>
</organism>
<dbReference type="PROSITE" id="PS51375">
    <property type="entry name" value="PPR"/>
    <property type="match status" value="7"/>
</dbReference>
<gene>
    <name evidence="4" type="ORF">RHSIM_Rhsim04G0123400</name>
</gene>
<reference evidence="4" key="1">
    <citation type="submission" date="2019-11" db="EMBL/GenBank/DDBJ databases">
        <authorList>
            <person name="Liu Y."/>
            <person name="Hou J."/>
            <person name="Li T.-Q."/>
            <person name="Guan C.-H."/>
            <person name="Wu X."/>
            <person name="Wu H.-Z."/>
            <person name="Ling F."/>
            <person name="Zhang R."/>
            <person name="Shi X.-G."/>
            <person name="Ren J.-P."/>
            <person name="Chen E.-F."/>
            <person name="Sun J.-M."/>
        </authorList>
    </citation>
    <scope>NUCLEOTIDE SEQUENCE</scope>
    <source>
        <strain evidence="4">Adult_tree_wgs_1</strain>
        <tissue evidence="4">Leaves</tissue>
    </source>
</reference>
<dbReference type="Gene3D" id="1.25.40.10">
    <property type="entry name" value="Tetratricopeptide repeat domain"/>
    <property type="match status" value="4"/>
</dbReference>
<evidence type="ECO:0000313" key="4">
    <source>
        <dbReference type="EMBL" id="KAF7144802.1"/>
    </source>
</evidence>
<dbReference type="AlphaFoldDB" id="A0A834GZN2"/>
<feature type="repeat" description="PPR" evidence="3">
    <location>
        <begin position="361"/>
        <end position="395"/>
    </location>
</feature>
<feature type="repeat" description="PPR" evidence="3">
    <location>
        <begin position="216"/>
        <end position="250"/>
    </location>
</feature>
<keyword evidence="2" id="KW-0677">Repeat</keyword>
<dbReference type="InterPro" id="IPR011990">
    <property type="entry name" value="TPR-like_helical_dom_sf"/>
</dbReference>
<accession>A0A834GZN2</accession>
<dbReference type="SUPFAM" id="SSF54211">
    <property type="entry name" value="Ribosomal protein S5 domain 2-like"/>
    <property type="match status" value="1"/>
</dbReference>
<dbReference type="InterPro" id="IPR038494">
    <property type="entry name" value="IGPD_sf"/>
</dbReference>